<organism evidence="2 3">
    <name type="scientific">Frigoriglobus tundricola</name>
    <dbReference type="NCBI Taxonomy" id="2774151"/>
    <lineage>
        <taxon>Bacteria</taxon>
        <taxon>Pseudomonadati</taxon>
        <taxon>Planctomycetota</taxon>
        <taxon>Planctomycetia</taxon>
        <taxon>Gemmatales</taxon>
        <taxon>Gemmataceae</taxon>
        <taxon>Frigoriglobus</taxon>
    </lineage>
</organism>
<dbReference type="KEGG" id="ftj:FTUN_3958"/>
<accession>A0A6M5YSY7</accession>
<keyword evidence="3" id="KW-1185">Reference proteome</keyword>
<keyword evidence="1" id="KW-0808">Transferase</keyword>
<dbReference type="Pfam" id="PF13469">
    <property type="entry name" value="Sulfotransfer_3"/>
    <property type="match status" value="1"/>
</dbReference>
<dbReference type="RefSeq" id="WP_171471992.1">
    <property type="nucleotide sequence ID" value="NZ_CP053452.2"/>
</dbReference>
<dbReference type="GO" id="GO:0008476">
    <property type="term" value="F:protein-tyrosine sulfotransferase activity"/>
    <property type="evidence" value="ECO:0007669"/>
    <property type="project" value="InterPro"/>
</dbReference>
<dbReference type="InterPro" id="IPR026634">
    <property type="entry name" value="TPST-like"/>
</dbReference>
<dbReference type="InterPro" id="IPR027417">
    <property type="entry name" value="P-loop_NTPase"/>
</dbReference>
<name>A0A6M5YSY7_9BACT</name>
<dbReference type="Gene3D" id="3.40.50.300">
    <property type="entry name" value="P-loop containing nucleotide triphosphate hydrolases"/>
    <property type="match status" value="1"/>
</dbReference>
<evidence type="ECO:0008006" key="4">
    <source>
        <dbReference type="Google" id="ProtNLM"/>
    </source>
</evidence>
<evidence type="ECO:0000313" key="3">
    <source>
        <dbReference type="Proteomes" id="UP000503447"/>
    </source>
</evidence>
<evidence type="ECO:0000313" key="2">
    <source>
        <dbReference type="EMBL" id="QJW96401.1"/>
    </source>
</evidence>
<sequence>MKKFFVVGCPRSGTTMVQQALNRHSQIAIPPETKFFFSFLGHSHPAQKRHVERLNADLGVRLTLPAGGVRTDPEARAFYDQMAGQYVEKLGKPGASQFGEKTPEHTGHLGRIRALFPDAKIVVLYRDGRDVALSLAKTPWAPKNVYANFVIWLYYQSIVLRIRTRPDPNIHFVRYEDVVADPDVAFHDVLSFLGLPYEDRVAEGCGNRDGIPAREYLWKANALQKITPERVGTFRRELSTDEIAILERLGRQTLTEFGYPLETDGTRSLSPGFALKLTAALTRFLARVPWYSAARELLARLQTEIHGPVARPGALIVGH</sequence>
<protein>
    <recommendedName>
        <fullName evidence="4">Sulfotransferase</fullName>
    </recommendedName>
</protein>
<dbReference type="AlphaFoldDB" id="A0A6M5YSY7"/>
<gene>
    <name evidence="2" type="ORF">FTUN_3958</name>
</gene>
<dbReference type="PANTHER" id="PTHR12788">
    <property type="entry name" value="PROTEIN-TYROSINE SULFOTRANSFERASE 2"/>
    <property type="match status" value="1"/>
</dbReference>
<dbReference type="PANTHER" id="PTHR12788:SF10">
    <property type="entry name" value="PROTEIN-TYROSINE SULFOTRANSFERASE"/>
    <property type="match status" value="1"/>
</dbReference>
<dbReference type="SUPFAM" id="SSF52540">
    <property type="entry name" value="P-loop containing nucleoside triphosphate hydrolases"/>
    <property type="match status" value="1"/>
</dbReference>
<proteinExistence type="predicted"/>
<dbReference type="EMBL" id="CP053452">
    <property type="protein sequence ID" value="QJW96401.1"/>
    <property type="molecule type" value="Genomic_DNA"/>
</dbReference>
<reference evidence="3" key="1">
    <citation type="submission" date="2020-05" db="EMBL/GenBank/DDBJ databases">
        <title>Frigoriglobus tundricola gen. nov., sp. nov., a psychrotolerant cellulolytic planctomycete of the family Gemmataceae with two divergent copies of 16S rRNA gene.</title>
        <authorList>
            <person name="Kulichevskaya I.S."/>
            <person name="Ivanova A.A."/>
            <person name="Naumoff D.G."/>
            <person name="Beletsky A.V."/>
            <person name="Rijpstra W.I.C."/>
            <person name="Sinninghe Damste J.S."/>
            <person name="Mardanov A.V."/>
            <person name="Ravin N.V."/>
            <person name="Dedysh S.N."/>
        </authorList>
    </citation>
    <scope>NUCLEOTIDE SEQUENCE [LARGE SCALE GENOMIC DNA]</scope>
    <source>
        <strain evidence="3">PL17</strain>
    </source>
</reference>
<dbReference type="Proteomes" id="UP000503447">
    <property type="component" value="Chromosome"/>
</dbReference>
<evidence type="ECO:0000256" key="1">
    <source>
        <dbReference type="ARBA" id="ARBA00022679"/>
    </source>
</evidence>